<feature type="region of interest" description="Disordered" evidence="1">
    <location>
        <begin position="68"/>
        <end position="215"/>
    </location>
</feature>
<dbReference type="Proteomes" id="UP001066276">
    <property type="component" value="Chromosome 6"/>
</dbReference>
<reference evidence="2" key="1">
    <citation type="journal article" date="2022" name="bioRxiv">
        <title>Sequencing and chromosome-scale assembly of the giantPleurodeles waltlgenome.</title>
        <authorList>
            <person name="Brown T."/>
            <person name="Elewa A."/>
            <person name="Iarovenko S."/>
            <person name="Subramanian E."/>
            <person name="Araus A.J."/>
            <person name="Petzold A."/>
            <person name="Susuki M."/>
            <person name="Suzuki K.-i.T."/>
            <person name="Hayashi T."/>
            <person name="Toyoda A."/>
            <person name="Oliveira C."/>
            <person name="Osipova E."/>
            <person name="Leigh N.D."/>
            <person name="Simon A."/>
            <person name="Yun M.H."/>
        </authorList>
    </citation>
    <scope>NUCLEOTIDE SEQUENCE</scope>
    <source>
        <strain evidence="2">20211129_DDA</strain>
        <tissue evidence="2">Liver</tissue>
    </source>
</reference>
<evidence type="ECO:0000313" key="2">
    <source>
        <dbReference type="EMBL" id="KAJ1142907.1"/>
    </source>
</evidence>
<sequence>MSPWRAGQTSPHQLSTVNPPKSLFRGRSACTALSGTVPRPNSQPPLRTVVRSPRPLAGLQASQICIHRGVPPGSQVTGSPLSTRALPHTDLAPNHQGKEAPPVATASRWHPEAPLTLQAPPPPGAGPHSSHQVSGGSRKAPRPSIPGALATRNTQGEGPSRGPGCALPRSAAAPQLPGRAPLLPRERRNPAPTGAAAPGTPGGSSAIRGKPPGLP</sequence>
<evidence type="ECO:0000256" key="1">
    <source>
        <dbReference type="SAM" id="MobiDB-lite"/>
    </source>
</evidence>
<keyword evidence="3" id="KW-1185">Reference proteome</keyword>
<evidence type="ECO:0000313" key="3">
    <source>
        <dbReference type="Proteomes" id="UP001066276"/>
    </source>
</evidence>
<organism evidence="2 3">
    <name type="scientific">Pleurodeles waltl</name>
    <name type="common">Iberian ribbed newt</name>
    <dbReference type="NCBI Taxonomy" id="8319"/>
    <lineage>
        <taxon>Eukaryota</taxon>
        <taxon>Metazoa</taxon>
        <taxon>Chordata</taxon>
        <taxon>Craniata</taxon>
        <taxon>Vertebrata</taxon>
        <taxon>Euteleostomi</taxon>
        <taxon>Amphibia</taxon>
        <taxon>Batrachia</taxon>
        <taxon>Caudata</taxon>
        <taxon>Salamandroidea</taxon>
        <taxon>Salamandridae</taxon>
        <taxon>Pleurodelinae</taxon>
        <taxon>Pleurodeles</taxon>
    </lineage>
</organism>
<name>A0AAV7QTY4_PLEWA</name>
<feature type="region of interest" description="Disordered" evidence="1">
    <location>
        <begin position="1"/>
        <end position="55"/>
    </location>
</feature>
<protein>
    <submittedName>
        <fullName evidence="2">Uncharacterized protein</fullName>
    </submittedName>
</protein>
<dbReference type="EMBL" id="JANPWB010000010">
    <property type="protein sequence ID" value="KAJ1142907.1"/>
    <property type="molecule type" value="Genomic_DNA"/>
</dbReference>
<accession>A0AAV7QTY4</accession>
<feature type="compositionally biased region" description="Polar residues" evidence="1">
    <location>
        <begin position="7"/>
        <end position="19"/>
    </location>
</feature>
<proteinExistence type="predicted"/>
<feature type="compositionally biased region" description="Low complexity" evidence="1">
    <location>
        <begin position="190"/>
        <end position="199"/>
    </location>
</feature>
<comment type="caution">
    <text evidence="2">The sequence shown here is derived from an EMBL/GenBank/DDBJ whole genome shotgun (WGS) entry which is preliminary data.</text>
</comment>
<dbReference type="AlphaFoldDB" id="A0AAV7QTY4"/>
<gene>
    <name evidence="2" type="ORF">NDU88_009219</name>
</gene>